<organism evidence="2 3">
    <name type="scientific">Phaeodactylibacter luteus</name>
    <dbReference type="NCBI Taxonomy" id="1564516"/>
    <lineage>
        <taxon>Bacteria</taxon>
        <taxon>Pseudomonadati</taxon>
        <taxon>Bacteroidota</taxon>
        <taxon>Saprospiria</taxon>
        <taxon>Saprospirales</taxon>
        <taxon>Haliscomenobacteraceae</taxon>
        <taxon>Phaeodactylibacter</taxon>
    </lineage>
</organism>
<sequence>METNGSVHWAQTEAGHQLQQRLNDERTLRSLDHLLQRIETLEQAVDRLATALEQGPGLASMAADAADEAVAKAQQRGVDLEERLGNALHLAEQLTSPAMVARIDQLNGLAEQLPGLASMAADAADEGYQQAALKGIDLSERLGIALGLAEQLTRPETAGRLGQLLALSEQLPGLAAMGVDILDEGARQAAESGIDWSVLSGRGVEMLGQLSTLLASEEFKALMQSGVLDPCTLKVIAKAGEAMVDSNREDIKPAGMWGALRALGDKDRQKALGFLLSFSKHFGKRF</sequence>
<proteinExistence type="predicted"/>
<dbReference type="Proteomes" id="UP000321580">
    <property type="component" value="Unassembled WGS sequence"/>
</dbReference>
<dbReference type="EMBL" id="VOOR01000021">
    <property type="protein sequence ID" value="TXB62951.1"/>
    <property type="molecule type" value="Genomic_DNA"/>
</dbReference>
<evidence type="ECO:0000313" key="2">
    <source>
        <dbReference type="EMBL" id="TXB62951.1"/>
    </source>
</evidence>
<comment type="caution">
    <text evidence="2">The sequence shown here is derived from an EMBL/GenBank/DDBJ whole genome shotgun (WGS) entry which is preliminary data.</text>
</comment>
<dbReference type="Pfam" id="PF07849">
    <property type="entry name" value="DUF1641"/>
    <property type="match status" value="1"/>
</dbReference>
<accession>A0A5C6RKL4</accession>
<keyword evidence="1" id="KW-0175">Coiled coil</keyword>
<dbReference type="PANTHER" id="PTHR39180">
    <property type="match status" value="1"/>
</dbReference>
<dbReference type="PANTHER" id="PTHR39180:SF2">
    <property type="entry name" value="DUF1641 DOMAIN-CONTAINING PROTEIN"/>
    <property type="match status" value="1"/>
</dbReference>
<keyword evidence="3" id="KW-1185">Reference proteome</keyword>
<evidence type="ECO:0000256" key="1">
    <source>
        <dbReference type="SAM" id="Coils"/>
    </source>
</evidence>
<dbReference type="AlphaFoldDB" id="A0A5C6RKL4"/>
<dbReference type="OrthoDB" id="1491368at2"/>
<reference evidence="2 3" key="1">
    <citation type="submission" date="2019-08" db="EMBL/GenBank/DDBJ databases">
        <title>Genome of Phaeodactylibacter luteus.</title>
        <authorList>
            <person name="Bowman J.P."/>
        </authorList>
    </citation>
    <scope>NUCLEOTIDE SEQUENCE [LARGE SCALE GENOMIC DNA]</scope>
    <source>
        <strain evidence="2 3">KCTC 42180</strain>
    </source>
</reference>
<protein>
    <submittedName>
        <fullName evidence="2">DUF1641 domain-containing protein</fullName>
    </submittedName>
</protein>
<evidence type="ECO:0000313" key="3">
    <source>
        <dbReference type="Proteomes" id="UP000321580"/>
    </source>
</evidence>
<gene>
    <name evidence="2" type="ORF">FRY97_11460</name>
</gene>
<feature type="coiled-coil region" evidence="1">
    <location>
        <begin position="31"/>
        <end position="83"/>
    </location>
</feature>
<dbReference type="InterPro" id="IPR012440">
    <property type="entry name" value="DUF1641"/>
</dbReference>
<name>A0A5C6RKL4_9BACT</name>
<dbReference type="RefSeq" id="WP_147167671.1">
    <property type="nucleotide sequence ID" value="NZ_VOOR01000021.1"/>
</dbReference>